<dbReference type="RefSeq" id="WP_267805478.1">
    <property type="nucleotide sequence ID" value="NZ_JANIGP010000028.1"/>
</dbReference>
<feature type="domain" description="HTH cro/C1-type" evidence="2">
    <location>
        <begin position="64"/>
        <end position="118"/>
    </location>
</feature>
<proteinExistence type="predicted"/>
<gene>
    <name evidence="3" type="ORF">NQF78_24490</name>
</gene>
<keyword evidence="4" id="KW-1185">Reference proteome</keyword>
<dbReference type="InterPro" id="IPR010982">
    <property type="entry name" value="Lambda_DNA-bd_dom_sf"/>
</dbReference>
<dbReference type="SUPFAM" id="SSF47413">
    <property type="entry name" value="lambda repressor-like DNA-binding domains"/>
    <property type="match status" value="1"/>
</dbReference>
<sequence length="178" mass="20279">MFPTDFSGRQLTRLYLRIFSVVFPGWISDEKDESVANQLYFQSAVAMSISNEDRDFLVAMGSRIAHLRRVHEITQTRFARALGLSRQTFQGYEEGTRSMPVTTLVKMAFALRVPVDDLLGVPSYTEPPRRSLTSTWYRRLQSINELSKVQQKVIAQMLDALIAQAATKTSNEQKDILT</sequence>
<reference evidence="3 4" key="1">
    <citation type="submission" date="2022-07" db="EMBL/GenBank/DDBJ databases">
        <title>Characterization of plant growth promoting rhizobacteria (PGPR) for use as bioinoculants in agriculture.</title>
        <authorList>
            <person name="Hassen A.I."/>
            <person name="Pierneef R."/>
        </authorList>
    </citation>
    <scope>NUCLEOTIDE SEQUENCE [LARGE SCALE GENOMIC DNA]</scope>
    <source>
        <strain evidence="3 4">SARCC-3054</strain>
    </source>
</reference>
<keyword evidence="1" id="KW-0238">DNA-binding</keyword>
<evidence type="ECO:0000313" key="4">
    <source>
        <dbReference type="Proteomes" id="UP001207830"/>
    </source>
</evidence>
<accession>A0ABT3Z167</accession>
<dbReference type="PANTHER" id="PTHR46558">
    <property type="entry name" value="TRACRIPTIONAL REGULATORY PROTEIN-RELATED-RELATED"/>
    <property type="match status" value="1"/>
</dbReference>
<dbReference type="Gene3D" id="1.10.260.40">
    <property type="entry name" value="lambda repressor-like DNA-binding domains"/>
    <property type="match status" value="1"/>
</dbReference>
<dbReference type="EMBL" id="JANIGP010000028">
    <property type="protein sequence ID" value="MCY0111473.1"/>
    <property type="molecule type" value="Genomic_DNA"/>
</dbReference>
<protein>
    <submittedName>
        <fullName evidence="3">Helix-turn-helix domain-containing protein</fullName>
    </submittedName>
</protein>
<dbReference type="CDD" id="cd00093">
    <property type="entry name" value="HTH_XRE"/>
    <property type="match status" value="1"/>
</dbReference>
<dbReference type="Pfam" id="PF13560">
    <property type="entry name" value="HTH_31"/>
    <property type="match status" value="1"/>
</dbReference>
<evidence type="ECO:0000313" key="3">
    <source>
        <dbReference type="EMBL" id="MCY0111473.1"/>
    </source>
</evidence>
<dbReference type="Proteomes" id="UP001207830">
    <property type="component" value="Unassembled WGS sequence"/>
</dbReference>
<comment type="caution">
    <text evidence="3">The sequence shown here is derived from an EMBL/GenBank/DDBJ whole genome shotgun (WGS) entry which is preliminary data.</text>
</comment>
<organism evidence="3 4">
    <name type="scientific">Pseudomonas monsensis</name>
    <dbReference type="NCBI Taxonomy" id="2745509"/>
    <lineage>
        <taxon>Bacteria</taxon>
        <taxon>Pseudomonadati</taxon>
        <taxon>Pseudomonadota</taxon>
        <taxon>Gammaproteobacteria</taxon>
        <taxon>Pseudomonadales</taxon>
        <taxon>Pseudomonadaceae</taxon>
        <taxon>Pseudomonas</taxon>
    </lineage>
</organism>
<evidence type="ECO:0000259" key="2">
    <source>
        <dbReference type="PROSITE" id="PS50943"/>
    </source>
</evidence>
<dbReference type="InterPro" id="IPR001387">
    <property type="entry name" value="Cro/C1-type_HTH"/>
</dbReference>
<dbReference type="SMART" id="SM00530">
    <property type="entry name" value="HTH_XRE"/>
    <property type="match status" value="1"/>
</dbReference>
<dbReference type="PANTHER" id="PTHR46558:SF11">
    <property type="entry name" value="HTH-TYPE TRANSCRIPTIONAL REGULATOR XRE"/>
    <property type="match status" value="1"/>
</dbReference>
<name>A0ABT3Z167_9PSED</name>
<evidence type="ECO:0000256" key="1">
    <source>
        <dbReference type="ARBA" id="ARBA00023125"/>
    </source>
</evidence>
<dbReference type="PROSITE" id="PS50943">
    <property type="entry name" value="HTH_CROC1"/>
    <property type="match status" value="1"/>
</dbReference>